<dbReference type="STRING" id="35608.A0A2U1QEJ4"/>
<organism evidence="1 2">
    <name type="scientific">Artemisia annua</name>
    <name type="common">Sweet wormwood</name>
    <dbReference type="NCBI Taxonomy" id="35608"/>
    <lineage>
        <taxon>Eukaryota</taxon>
        <taxon>Viridiplantae</taxon>
        <taxon>Streptophyta</taxon>
        <taxon>Embryophyta</taxon>
        <taxon>Tracheophyta</taxon>
        <taxon>Spermatophyta</taxon>
        <taxon>Magnoliopsida</taxon>
        <taxon>eudicotyledons</taxon>
        <taxon>Gunneridae</taxon>
        <taxon>Pentapetalae</taxon>
        <taxon>asterids</taxon>
        <taxon>campanulids</taxon>
        <taxon>Asterales</taxon>
        <taxon>Asteraceae</taxon>
        <taxon>Asteroideae</taxon>
        <taxon>Anthemideae</taxon>
        <taxon>Artemisiinae</taxon>
        <taxon>Artemisia</taxon>
    </lineage>
</organism>
<evidence type="ECO:0000313" key="2">
    <source>
        <dbReference type="Proteomes" id="UP000245207"/>
    </source>
</evidence>
<keyword evidence="2" id="KW-1185">Reference proteome</keyword>
<keyword evidence="1" id="KW-0418">Kinase</keyword>
<name>A0A2U1QEJ4_ARTAN</name>
<dbReference type="GO" id="GO:0016301">
    <property type="term" value="F:kinase activity"/>
    <property type="evidence" value="ECO:0007669"/>
    <property type="project" value="UniProtKB-KW"/>
</dbReference>
<dbReference type="EMBL" id="PKPP01000182">
    <property type="protein sequence ID" value="PWA96387.1"/>
    <property type="molecule type" value="Genomic_DNA"/>
</dbReference>
<comment type="caution">
    <text evidence="1">The sequence shown here is derived from an EMBL/GenBank/DDBJ whole genome shotgun (WGS) entry which is preliminary data.</text>
</comment>
<keyword evidence="1" id="KW-0808">Transferase</keyword>
<reference evidence="1 2" key="1">
    <citation type="journal article" date="2018" name="Mol. Plant">
        <title>The genome of Artemisia annua provides insight into the evolution of Asteraceae family and artemisinin biosynthesis.</title>
        <authorList>
            <person name="Shen Q."/>
            <person name="Zhang L."/>
            <person name="Liao Z."/>
            <person name="Wang S."/>
            <person name="Yan T."/>
            <person name="Shi P."/>
            <person name="Liu M."/>
            <person name="Fu X."/>
            <person name="Pan Q."/>
            <person name="Wang Y."/>
            <person name="Lv Z."/>
            <person name="Lu X."/>
            <person name="Zhang F."/>
            <person name="Jiang W."/>
            <person name="Ma Y."/>
            <person name="Chen M."/>
            <person name="Hao X."/>
            <person name="Li L."/>
            <person name="Tang Y."/>
            <person name="Lv G."/>
            <person name="Zhou Y."/>
            <person name="Sun X."/>
            <person name="Brodelius P.E."/>
            <person name="Rose J.K.C."/>
            <person name="Tang K."/>
        </authorList>
    </citation>
    <scope>NUCLEOTIDE SEQUENCE [LARGE SCALE GENOMIC DNA]</scope>
    <source>
        <strain evidence="2">cv. Huhao1</strain>
        <tissue evidence="1">Leaf</tissue>
    </source>
</reference>
<gene>
    <name evidence="1" type="ORF">CTI12_AA040470</name>
</gene>
<accession>A0A2U1QEJ4</accession>
<proteinExistence type="predicted"/>
<sequence length="213" mass="23711">MLAAVEHNDEKKSMRVFVRCVQGVSSMTTSECRFRAVFGGVASDRIGTDIKMIVNLEFHLWEVGQDSIFSRNSSRVIALMLVLLNNMRSLLQQVRNDNARKYLTDMRRPVTLSEKFSNVDPLALGLLQRLLAFDSKDQPTAEQAEFLPTGSMIEEVSGVDSWNFSFTDDNGSISGNRLLVTTGPVQNSGRKAKIPLHALDTADIITHVPLHAF</sequence>
<dbReference type="Proteomes" id="UP000245207">
    <property type="component" value="Unassembled WGS sequence"/>
</dbReference>
<evidence type="ECO:0000313" key="1">
    <source>
        <dbReference type="EMBL" id="PWA96387.1"/>
    </source>
</evidence>
<dbReference type="AlphaFoldDB" id="A0A2U1QEJ4"/>
<protein>
    <submittedName>
        <fullName evidence="1">Mitogen-activated protein kinase 18</fullName>
    </submittedName>
</protein>
<dbReference type="Gene3D" id="1.10.510.10">
    <property type="entry name" value="Transferase(Phosphotransferase) domain 1"/>
    <property type="match status" value="1"/>
</dbReference>